<feature type="signal peptide" evidence="2">
    <location>
        <begin position="1"/>
        <end position="18"/>
    </location>
</feature>
<keyword evidence="4" id="KW-1185">Reference proteome</keyword>
<evidence type="ECO:0000313" key="3">
    <source>
        <dbReference type="EMBL" id="VDI82658.1"/>
    </source>
</evidence>
<protein>
    <recommendedName>
        <fullName evidence="5">WSC domain-containing protein</fullName>
    </recommendedName>
</protein>
<gene>
    <name evidence="3" type="ORF">MGAL_10B058539</name>
</gene>
<dbReference type="EMBL" id="UYJE01010379">
    <property type="protein sequence ID" value="VDI82658.1"/>
    <property type="molecule type" value="Genomic_DNA"/>
</dbReference>
<name>A0A8B6HNC3_MYTGA</name>
<keyword evidence="1" id="KW-0472">Membrane</keyword>
<feature type="chain" id="PRO_5032486924" description="WSC domain-containing protein" evidence="2">
    <location>
        <begin position="19"/>
        <end position="455"/>
    </location>
</feature>
<organism evidence="3 4">
    <name type="scientific">Mytilus galloprovincialis</name>
    <name type="common">Mediterranean mussel</name>
    <dbReference type="NCBI Taxonomy" id="29158"/>
    <lineage>
        <taxon>Eukaryota</taxon>
        <taxon>Metazoa</taxon>
        <taxon>Spiralia</taxon>
        <taxon>Lophotrochozoa</taxon>
        <taxon>Mollusca</taxon>
        <taxon>Bivalvia</taxon>
        <taxon>Autobranchia</taxon>
        <taxon>Pteriomorphia</taxon>
        <taxon>Mytilida</taxon>
        <taxon>Mytiloidea</taxon>
        <taxon>Mytilidae</taxon>
        <taxon>Mytilinae</taxon>
        <taxon>Mytilus</taxon>
    </lineage>
</organism>
<keyword evidence="1" id="KW-0812">Transmembrane</keyword>
<accession>A0A8B6HNC3</accession>
<feature type="transmembrane region" description="Helical" evidence="1">
    <location>
        <begin position="300"/>
        <end position="321"/>
    </location>
</feature>
<dbReference type="OrthoDB" id="6138396at2759"/>
<evidence type="ECO:0000256" key="2">
    <source>
        <dbReference type="SAM" id="SignalP"/>
    </source>
</evidence>
<evidence type="ECO:0008006" key="5">
    <source>
        <dbReference type="Google" id="ProtNLM"/>
    </source>
</evidence>
<dbReference type="AlphaFoldDB" id="A0A8B6HNC3"/>
<proteinExistence type="predicted"/>
<keyword evidence="2" id="KW-0732">Signal</keyword>
<sequence length="455" mass="51153">MDILLLLICILLVSSVDSGRLNVVLEEKKVSGRDLHQVCNPVGLNEDILQVKNTNGSANRKLAWLGAIVQYTPWVEYYGCGRIRDIKNSVNEADLSMYECNQLCSKINRTYDYIGMQEHTCYCLVKRQLNETLRSCKVKECNDFLSYDGDSSLVVLYSLNSNFSGNDSQVGRCGVLNFTPNKTSFSSKRCSDTSHPACYKNTTGTNIGHEQKLSWSESMRHCKQESPIFHCVAAWVSEDNTIEERVIELCEKSLPVLCLESTTRTELTNSSDVTIERASTPNHIENKEDEEHKSQIPWEIIAGITGGIAIIFIIVLVIVIYRKRSQIQIAKSVAVTNMNDRSTNASNEETLEADNVNIYDASKSEERCVMLNDSNYDSMSAIKQDTEGVYDHTSSTQNAHRKNEDVDVYDHADPVIIKQSLQIENDGVYNQCELNIKSVIAKAHLNSDTTIYDHA</sequence>
<evidence type="ECO:0000313" key="4">
    <source>
        <dbReference type="Proteomes" id="UP000596742"/>
    </source>
</evidence>
<evidence type="ECO:0000256" key="1">
    <source>
        <dbReference type="SAM" id="Phobius"/>
    </source>
</evidence>
<dbReference type="Proteomes" id="UP000596742">
    <property type="component" value="Unassembled WGS sequence"/>
</dbReference>
<comment type="caution">
    <text evidence="3">The sequence shown here is derived from an EMBL/GenBank/DDBJ whole genome shotgun (WGS) entry which is preliminary data.</text>
</comment>
<reference evidence="3" key="1">
    <citation type="submission" date="2018-11" db="EMBL/GenBank/DDBJ databases">
        <authorList>
            <person name="Alioto T."/>
            <person name="Alioto T."/>
        </authorList>
    </citation>
    <scope>NUCLEOTIDE SEQUENCE</scope>
</reference>
<keyword evidence="1" id="KW-1133">Transmembrane helix</keyword>